<sequence length="67" mass="7619">RRLKRISLKSFNFSNTLSSISSEVDNNNKFHRTEQQAQISPPPLPDNSPTPPLLLNQQFISLNDNIV</sequence>
<organism evidence="2 3">
    <name type="scientific">Wuchereria bancrofti</name>
    <dbReference type="NCBI Taxonomy" id="6293"/>
    <lineage>
        <taxon>Eukaryota</taxon>
        <taxon>Metazoa</taxon>
        <taxon>Ecdysozoa</taxon>
        <taxon>Nematoda</taxon>
        <taxon>Chromadorea</taxon>
        <taxon>Rhabditida</taxon>
        <taxon>Spirurina</taxon>
        <taxon>Spiruromorpha</taxon>
        <taxon>Filarioidea</taxon>
        <taxon>Onchocercidae</taxon>
        <taxon>Wuchereria</taxon>
    </lineage>
</organism>
<comment type="caution">
    <text evidence="2">The sequence shown here is derived from an EMBL/GenBank/DDBJ whole genome shotgun (WGS) entry which is preliminary data.</text>
</comment>
<feature type="non-terminal residue" evidence="2">
    <location>
        <position position="1"/>
    </location>
</feature>
<feature type="compositionally biased region" description="Pro residues" evidence="1">
    <location>
        <begin position="40"/>
        <end position="52"/>
    </location>
</feature>
<dbReference type="AlphaFoldDB" id="J9EYE4"/>
<name>J9EYE4_WUCBA</name>
<evidence type="ECO:0000313" key="3">
    <source>
        <dbReference type="Proteomes" id="UP000004810"/>
    </source>
</evidence>
<reference evidence="3" key="1">
    <citation type="submission" date="2012-08" db="EMBL/GenBank/DDBJ databases">
        <title>The Genome Sequence of Wuchereria bancrofti.</title>
        <authorList>
            <person name="Nutman T.B."/>
            <person name="Fink D.L."/>
            <person name="Russ C."/>
            <person name="Young S."/>
            <person name="Zeng Q."/>
            <person name="Koehrsen M."/>
            <person name="Alvarado L."/>
            <person name="Berlin A."/>
            <person name="Chapman S.B."/>
            <person name="Chen Z."/>
            <person name="Freedman E."/>
            <person name="Gellesch M."/>
            <person name="Goldberg J."/>
            <person name="Griggs A."/>
            <person name="Gujja S."/>
            <person name="Heilman E.R."/>
            <person name="Heiman D."/>
            <person name="Hepburn T."/>
            <person name="Howarth C."/>
            <person name="Jen D."/>
            <person name="Larson L."/>
            <person name="Lewis B."/>
            <person name="Mehta T."/>
            <person name="Park D."/>
            <person name="Pearson M."/>
            <person name="Roberts A."/>
            <person name="Saif S."/>
            <person name="Shea T."/>
            <person name="Shenoy N."/>
            <person name="Sisk P."/>
            <person name="Stolte C."/>
            <person name="Sykes S."/>
            <person name="Walk T."/>
            <person name="White J."/>
            <person name="Yandava C."/>
            <person name="Haas B."/>
            <person name="Henn M.R."/>
            <person name="Nusbaum C."/>
            <person name="Birren B."/>
        </authorList>
    </citation>
    <scope>NUCLEOTIDE SEQUENCE [LARGE SCALE GENOMIC DNA]</scope>
    <source>
        <strain evidence="3">NA</strain>
    </source>
</reference>
<feature type="region of interest" description="Disordered" evidence="1">
    <location>
        <begin position="26"/>
        <end position="53"/>
    </location>
</feature>
<accession>J9EYE4</accession>
<evidence type="ECO:0000313" key="2">
    <source>
        <dbReference type="EMBL" id="EJW82222.1"/>
    </source>
</evidence>
<dbReference type="Proteomes" id="UP000004810">
    <property type="component" value="Unassembled WGS sequence"/>
</dbReference>
<gene>
    <name evidence="2" type="ORF">WUBG_06870</name>
</gene>
<proteinExistence type="predicted"/>
<feature type="non-terminal residue" evidence="2">
    <location>
        <position position="67"/>
    </location>
</feature>
<evidence type="ECO:0000256" key="1">
    <source>
        <dbReference type="SAM" id="MobiDB-lite"/>
    </source>
</evidence>
<dbReference type="EMBL" id="ADBV01003029">
    <property type="protein sequence ID" value="EJW82222.1"/>
    <property type="molecule type" value="Genomic_DNA"/>
</dbReference>
<protein>
    <submittedName>
        <fullName evidence="2">Uncharacterized protein</fullName>
    </submittedName>
</protein>